<gene>
    <name evidence="2" type="ORF">SNAT2548_LOCUS11375</name>
</gene>
<keyword evidence="1" id="KW-0472">Membrane</keyword>
<keyword evidence="1" id="KW-1133">Transmembrane helix</keyword>
<feature type="transmembrane region" description="Helical" evidence="1">
    <location>
        <begin position="229"/>
        <end position="248"/>
    </location>
</feature>
<protein>
    <submittedName>
        <fullName evidence="2">Uncharacterized protein</fullName>
    </submittedName>
</protein>
<proteinExistence type="predicted"/>
<evidence type="ECO:0000313" key="3">
    <source>
        <dbReference type="Proteomes" id="UP000604046"/>
    </source>
</evidence>
<accession>A0A812LIK6</accession>
<reference evidence="2" key="1">
    <citation type="submission" date="2021-02" db="EMBL/GenBank/DDBJ databases">
        <authorList>
            <person name="Dougan E. K."/>
            <person name="Rhodes N."/>
            <person name="Thang M."/>
            <person name="Chan C."/>
        </authorList>
    </citation>
    <scope>NUCLEOTIDE SEQUENCE</scope>
</reference>
<keyword evidence="3" id="KW-1185">Reference proteome</keyword>
<organism evidence="2 3">
    <name type="scientific">Symbiodinium natans</name>
    <dbReference type="NCBI Taxonomy" id="878477"/>
    <lineage>
        <taxon>Eukaryota</taxon>
        <taxon>Sar</taxon>
        <taxon>Alveolata</taxon>
        <taxon>Dinophyceae</taxon>
        <taxon>Suessiales</taxon>
        <taxon>Symbiodiniaceae</taxon>
        <taxon>Symbiodinium</taxon>
    </lineage>
</organism>
<dbReference type="AlphaFoldDB" id="A0A812LIK6"/>
<dbReference type="OrthoDB" id="420206at2759"/>
<dbReference type="EMBL" id="CAJNDS010001013">
    <property type="protein sequence ID" value="CAE7244045.1"/>
    <property type="molecule type" value="Genomic_DNA"/>
</dbReference>
<keyword evidence="1" id="KW-0812">Transmembrane</keyword>
<comment type="caution">
    <text evidence="2">The sequence shown here is derived from an EMBL/GenBank/DDBJ whole genome shotgun (WGS) entry which is preliminary data.</text>
</comment>
<evidence type="ECO:0000313" key="2">
    <source>
        <dbReference type="EMBL" id="CAE7244045.1"/>
    </source>
</evidence>
<sequence>MHFNRNGSLLPHLWQGDGSARYFESWAFAAPRGCAALRAWRGELRLAAARGFAAYCEDVMAEPEAKAYLHPSLREWLPYLVIHATLARVRYSQPALAVRTMPAESTGLAHANYAVDWTLAFLAGLTDFALDGTGGPVLALARGPSEVPPPPRLGPLVKLRNLERVAFDCILYYQGYAADSPLAQLLALPAPPSWWPQKAARFLAALESRFGPTDDKALLVLFWFIRRAVSVHGALALSLLPVLAVCWARPKEKAD</sequence>
<name>A0A812LIK6_9DINO</name>
<evidence type="ECO:0000256" key="1">
    <source>
        <dbReference type="SAM" id="Phobius"/>
    </source>
</evidence>
<dbReference type="Proteomes" id="UP000604046">
    <property type="component" value="Unassembled WGS sequence"/>
</dbReference>